<sequence length="312" mass="34208">MTIKRTSGIRENDMEHPFSVRDPFQSVPNDHDAEVNQEMPTSFGGAAVNRESITSSEPDVSQYTAASVLSRGLQVPSRTRYVSSGFAFPVILEQAGVSKQMWTEFTKEVSSHASLSRGQWLTAIGGGAGIGFVSLWAFGPLGLLPAAFVGHKVRDEKEHLNFAAAKQNGAIVECLKRWNDSYFSPKGFSIRIDLPGEAEDMDAMDISTSKLSKQSLSGHMESQGPLLAKNDSRLLRRDVKARRKATTKGRIVIIPLKTVPAGAELQRSRPMVGDGTDDDNNADTLSVAATDEVTLNEESYRRRDMYPHEPKP</sequence>
<reference evidence="3" key="1">
    <citation type="submission" date="2017-03" db="EMBL/GenBank/DDBJ databases">
        <authorList>
            <person name="Sharma R."/>
            <person name="Thines M."/>
        </authorList>
    </citation>
    <scope>NUCLEOTIDE SEQUENCE [LARGE SCALE GENOMIC DNA]</scope>
</reference>
<evidence type="ECO:0000313" key="2">
    <source>
        <dbReference type="EMBL" id="SLM39141.1"/>
    </source>
</evidence>
<evidence type="ECO:0000313" key="3">
    <source>
        <dbReference type="Proteomes" id="UP000192927"/>
    </source>
</evidence>
<organism evidence="2 3">
    <name type="scientific">Lasallia pustulata</name>
    <dbReference type="NCBI Taxonomy" id="136370"/>
    <lineage>
        <taxon>Eukaryota</taxon>
        <taxon>Fungi</taxon>
        <taxon>Dikarya</taxon>
        <taxon>Ascomycota</taxon>
        <taxon>Pezizomycotina</taxon>
        <taxon>Lecanoromycetes</taxon>
        <taxon>OSLEUM clade</taxon>
        <taxon>Umbilicariomycetidae</taxon>
        <taxon>Umbilicariales</taxon>
        <taxon>Umbilicariaceae</taxon>
        <taxon>Lasallia</taxon>
    </lineage>
</organism>
<dbReference type="EMBL" id="FWEW01003463">
    <property type="protein sequence ID" value="SLM39141.1"/>
    <property type="molecule type" value="Genomic_DNA"/>
</dbReference>
<proteinExistence type="predicted"/>
<feature type="compositionally biased region" description="Basic and acidic residues" evidence="1">
    <location>
        <begin position="298"/>
        <end position="312"/>
    </location>
</feature>
<evidence type="ECO:0000256" key="1">
    <source>
        <dbReference type="SAM" id="MobiDB-lite"/>
    </source>
</evidence>
<feature type="region of interest" description="Disordered" evidence="1">
    <location>
        <begin position="265"/>
        <end position="312"/>
    </location>
</feature>
<name>A0A1W5D7Y3_9LECA</name>
<dbReference type="InterPro" id="IPR028018">
    <property type="entry name" value="DUF4646"/>
</dbReference>
<keyword evidence="3" id="KW-1185">Reference proteome</keyword>
<protein>
    <submittedName>
        <fullName evidence="2">Uncharacterized protein</fullName>
    </submittedName>
</protein>
<dbReference type="Pfam" id="PF15496">
    <property type="entry name" value="DUF4646"/>
    <property type="match status" value="1"/>
</dbReference>
<feature type="compositionally biased region" description="Basic and acidic residues" evidence="1">
    <location>
        <begin position="8"/>
        <end position="19"/>
    </location>
</feature>
<accession>A0A1W5D7Y3</accession>
<feature type="region of interest" description="Disordered" evidence="1">
    <location>
        <begin position="1"/>
        <end position="25"/>
    </location>
</feature>
<dbReference type="Proteomes" id="UP000192927">
    <property type="component" value="Unassembled WGS sequence"/>
</dbReference>
<dbReference type="AlphaFoldDB" id="A0A1W5D7Y3"/>